<dbReference type="CDD" id="cd06225">
    <property type="entry name" value="HAMP"/>
    <property type="match status" value="1"/>
</dbReference>
<dbReference type="OrthoDB" id="354287at2"/>
<dbReference type="PANTHER" id="PTHR43531">
    <property type="entry name" value="PROTEIN ICFG"/>
    <property type="match status" value="1"/>
</dbReference>
<evidence type="ECO:0000259" key="5">
    <source>
        <dbReference type="PROSITE" id="PS50885"/>
    </source>
</evidence>
<dbReference type="Proteomes" id="UP000295142">
    <property type="component" value="Unassembled WGS sequence"/>
</dbReference>
<dbReference type="InterPro" id="IPR003660">
    <property type="entry name" value="HAMP_dom"/>
</dbReference>
<dbReference type="GO" id="GO:0006935">
    <property type="term" value="P:chemotaxis"/>
    <property type="evidence" value="ECO:0007669"/>
    <property type="project" value="UniProtKB-KW"/>
</dbReference>
<protein>
    <submittedName>
        <fullName evidence="6">HAMP domain-containing protein</fullName>
    </submittedName>
</protein>
<dbReference type="AlphaFoldDB" id="A0A4V2SA96"/>
<dbReference type="EMBL" id="SLWW01000008">
    <property type="protein sequence ID" value="TCO70760.1"/>
    <property type="molecule type" value="Genomic_DNA"/>
</dbReference>
<dbReference type="Gene3D" id="1.10.8.500">
    <property type="entry name" value="HAMP domain in histidine kinase"/>
    <property type="match status" value="1"/>
</dbReference>
<dbReference type="PANTHER" id="PTHR43531:SF11">
    <property type="entry name" value="METHYL-ACCEPTING CHEMOTAXIS PROTEIN 3"/>
    <property type="match status" value="1"/>
</dbReference>
<feature type="domain" description="HAMP" evidence="5">
    <location>
        <begin position="430"/>
        <end position="482"/>
    </location>
</feature>
<dbReference type="GO" id="GO:0016020">
    <property type="term" value="C:membrane"/>
    <property type="evidence" value="ECO:0007669"/>
    <property type="project" value="InterPro"/>
</dbReference>
<keyword evidence="7" id="KW-1185">Reference proteome</keyword>
<reference evidence="6 7" key="1">
    <citation type="submission" date="2019-03" db="EMBL/GenBank/DDBJ databases">
        <title>Genomic Encyclopedia of Type Strains, Phase IV (KMG-IV): sequencing the most valuable type-strain genomes for metagenomic binning, comparative biology and taxonomic classification.</title>
        <authorList>
            <person name="Goeker M."/>
        </authorList>
    </citation>
    <scope>NUCLEOTIDE SEQUENCE [LARGE SCALE GENOMIC DNA]</scope>
    <source>
        <strain evidence="6 7">DSM 4868</strain>
    </source>
</reference>
<comment type="similarity">
    <text evidence="2">Belongs to the methyl-accepting chemotaxis (MCP) protein family.</text>
</comment>
<accession>A0A4V2SA96</accession>
<feature type="non-terminal residue" evidence="6">
    <location>
        <position position="521"/>
    </location>
</feature>
<evidence type="ECO:0000256" key="4">
    <source>
        <dbReference type="SAM" id="Phobius"/>
    </source>
</evidence>
<comment type="caution">
    <text evidence="6">The sequence shown here is derived from an EMBL/GenBank/DDBJ whole genome shotgun (WGS) entry which is preliminary data.</text>
</comment>
<dbReference type="Pfam" id="PF00672">
    <property type="entry name" value="HAMP"/>
    <property type="match status" value="1"/>
</dbReference>
<evidence type="ECO:0000313" key="6">
    <source>
        <dbReference type="EMBL" id="TCO70760.1"/>
    </source>
</evidence>
<keyword evidence="4" id="KW-0812">Transmembrane</keyword>
<feature type="transmembrane region" description="Helical" evidence="4">
    <location>
        <begin position="14"/>
        <end position="34"/>
    </location>
</feature>
<proteinExistence type="inferred from homology"/>
<feature type="transmembrane region" description="Helical" evidence="4">
    <location>
        <begin position="347"/>
        <end position="365"/>
    </location>
</feature>
<dbReference type="SUPFAM" id="SSF158472">
    <property type="entry name" value="HAMP domain-like"/>
    <property type="match status" value="1"/>
</dbReference>
<evidence type="ECO:0000256" key="3">
    <source>
        <dbReference type="SAM" id="MobiDB-lite"/>
    </source>
</evidence>
<evidence type="ECO:0000313" key="7">
    <source>
        <dbReference type="Proteomes" id="UP000295142"/>
    </source>
</evidence>
<dbReference type="Gene3D" id="3.30.450.20">
    <property type="entry name" value="PAS domain"/>
    <property type="match status" value="1"/>
</dbReference>
<name>A0A4V2SA96_9RHOB</name>
<feature type="region of interest" description="Disordered" evidence="3">
    <location>
        <begin position="498"/>
        <end position="521"/>
    </location>
</feature>
<dbReference type="GO" id="GO:0007165">
    <property type="term" value="P:signal transduction"/>
    <property type="evidence" value="ECO:0007669"/>
    <property type="project" value="InterPro"/>
</dbReference>
<evidence type="ECO:0000256" key="2">
    <source>
        <dbReference type="ARBA" id="ARBA00029447"/>
    </source>
</evidence>
<organism evidence="6 7">
    <name type="scientific">Rhodovulum euryhalinum</name>
    <dbReference type="NCBI Taxonomy" id="35805"/>
    <lineage>
        <taxon>Bacteria</taxon>
        <taxon>Pseudomonadati</taxon>
        <taxon>Pseudomonadota</taxon>
        <taxon>Alphaproteobacteria</taxon>
        <taxon>Rhodobacterales</taxon>
        <taxon>Paracoccaceae</taxon>
        <taxon>Rhodovulum</taxon>
    </lineage>
</organism>
<keyword evidence="1" id="KW-0145">Chemotaxis</keyword>
<dbReference type="Gene3D" id="1.10.287.950">
    <property type="entry name" value="Methyl-accepting chemotaxis protein"/>
    <property type="match status" value="1"/>
</dbReference>
<dbReference type="PROSITE" id="PS50885">
    <property type="entry name" value="HAMP"/>
    <property type="match status" value="2"/>
</dbReference>
<dbReference type="InterPro" id="IPR051310">
    <property type="entry name" value="MCP_chemotaxis"/>
</dbReference>
<evidence type="ECO:0000256" key="1">
    <source>
        <dbReference type="ARBA" id="ARBA00022500"/>
    </source>
</evidence>
<sequence>MLKTLLEMPISRRLPLSIAAIVLSVTTFMGFVLYDRAYDMQRGTVVHSLEMLARDQALRVEQWFDDARATLAAEAASPFTASTIRNFRLAIAVDGGGMTAPRQAYRTGNATPEDPQQGLADAGDGTAYSAEHKRVHPRFARAASDLGYRDIFMFDPAGELIYSVAKEQDFGENFVSGAHAESGLGQAFQAALGAPQGTVVTVDFAPYGPSGGDAASFMATPVFDALGLRVGVLAIQLSTAHISSLVTTASALGEYGDMFVVGGDGRARTLSRFEDRFGVFDALPRVPVIADLVAGKTGMYYGVTGVSGKDSIAFSVPLDLDWADWTLVAELDKTEYLAGLVAFRNNVLVFVALGLAAALTVSAFGSRTITRPLAGLVRSMEEVAGGRFDADIPVARRGDELGTLGRALADFRDRLAETETLGAARDEDRRNQDRVVGMLSEALQRLSSGDLTESLDAPFPADYEQLRHDFNATVSTLNEMLASIAENATEIHARAEEIGGASDDLSHRTENQAATLEETAA</sequence>
<dbReference type="SMART" id="SM00304">
    <property type="entry name" value="HAMP"/>
    <property type="match status" value="2"/>
</dbReference>
<gene>
    <name evidence="6" type="ORF">EV655_1081</name>
</gene>
<keyword evidence="4" id="KW-0472">Membrane</keyword>
<dbReference type="RefSeq" id="WP_132544628.1">
    <property type="nucleotide sequence ID" value="NZ_SLWW01000008.1"/>
</dbReference>
<keyword evidence="4" id="KW-1133">Transmembrane helix</keyword>
<feature type="domain" description="HAMP" evidence="5">
    <location>
        <begin position="367"/>
        <end position="420"/>
    </location>
</feature>